<dbReference type="PANTHER" id="PTHR34512:SF30">
    <property type="entry name" value="OUTER MEMBRANE PROTEIN ASSEMBLY FACTOR BAMB"/>
    <property type="match status" value="1"/>
</dbReference>
<keyword evidence="2" id="KW-0812">Transmembrane</keyword>
<evidence type="ECO:0000259" key="3">
    <source>
        <dbReference type="Pfam" id="PF13360"/>
    </source>
</evidence>
<dbReference type="InterPro" id="IPR011047">
    <property type="entry name" value="Quinoprotein_ADH-like_sf"/>
</dbReference>
<organism evidence="4 5">
    <name type="scientific">Cellulomonas cellasea</name>
    <dbReference type="NCBI Taxonomy" id="43670"/>
    <lineage>
        <taxon>Bacteria</taxon>
        <taxon>Bacillati</taxon>
        <taxon>Actinomycetota</taxon>
        <taxon>Actinomycetes</taxon>
        <taxon>Micrococcales</taxon>
        <taxon>Cellulomonadaceae</taxon>
        <taxon>Cellulomonas</taxon>
    </lineage>
</organism>
<proteinExistence type="predicted"/>
<keyword evidence="2" id="KW-1133">Transmembrane helix</keyword>
<feature type="region of interest" description="Disordered" evidence="1">
    <location>
        <begin position="133"/>
        <end position="153"/>
    </location>
</feature>
<keyword evidence="2" id="KW-0472">Membrane</keyword>
<dbReference type="Gene3D" id="2.130.10.10">
    <property type="entry name" value="YVTN repeat-like/Quinoprotein amine dehydrogenase"/>
    <property type="match status" value="2"/>
</dbReference>
<dbReference type="Pfam" id="PF13360">
    <property type="entry name" value="PQQ_2"/>
    <property type="match status" value="2"/>
</dbReference>
<evidence type="ECO:0000256" key="1">
    <source>
        <dbReference type="SAM" id="MobiDB-lite"/>
    </source>
</evidence>
<gene>
    <name evidence="4" type="ORF">FHR80_002405</name>
</gene>
<feature type="transmembrane region" description="Helical" evidence="2">
    <location>
        <begin position="40"/>
        <end position="60"/>
    </location>
</feature>
<evidence type="ECO:0000313" key="4">
    <source>
        <dbReference type="EMBL" id="MBB2923480.1"/>
    </source>
</evidence>
<comment type="caution">
    <text evidence="4">The sequence shown here is derived from an EMBL/GenBank/DDBJ whole genome shotgun (WGS) entry which is preliminary data.</text>
</comment>
<dbReference type="InterPro" id="IPR015943">
    <property type="entry name" value="WD40/YVTN_repeat-like_dom_sf"/>
</dbReference>
<evidence type="ECO:0000256" key="2">
    <source>
        <dbReference type="SAM" id="Phobius"/>
    </source>
</evidence>
<feature type="domain" description="Pyrrolo-quinoline quinone repeat" evidence="3">
    <location>
        <begin position="310"/>
        <end position="463"/>
    </location>
</feature>
<dbReference type="Proteomes" id="UP000518206">
    <property type="component" value="Unassembled WGS sequence"/>
</dbReference>
<dbReference type="SUPFAM" id="SSF50998">
    <property type="entry name" value="Quinoprotein alcohol dehydrogenase-like"/>
    <property type="match status" value="1"/>
</dbReference>
<dbReference type="SMART" id="SM00564">
    <property type="entry name" value="PQQ"/>
    <property type="match status" value="4"/>
</dbReference>
<dbReference type="InterPro" id="IPR002372">
    <property type="entry name" value="PQQ_rpt_dom"/>
</dbReference>
<evidence type="ECO:0000313" key="5">
    <source>
        <dbReference type="Proteomes" id="UP000518206"/>
    </source>
</evidence>
<feature type="region of interest" description="Disordered" evidence="1">
    <location>
        <begin position="1"/>
        <end position="29"/>
    </location>
</feature>
<dbReference type="AlphaFoldDB" id="A0A7W4UH01"/>
<feature type="domain" description="Pyrrolo-quinoline quinone repeat" evidence="3">
    <location>
        <begin position="174"/>
        <end position="304"/>
    </location>
</feature>
<protein>
    <submittedName>
        <fullName evidence="4">Outer membrane protein assembly factor BamB</fullName>
    </submittedName>
</protein>
<name>A0A7W4UH01_9CELL</name>
<reference evidence="4 5" key="2">
    <citation type="submission" date="2020-08" db="EMBL/GenBank/DDBJ databases">
        <authorList>
            <person name="Partida-Martinez L."/>
            <person name="Huntemann M."/>
            <person name="Clum A."/>
            <person name="Wang J."/>
            <person name="Palaniappan K."/>
            <person name="Ritter S."/>
            <person name="Chen I.-M."/>
            <person name="Stamatis D."/>
            <person name="Reddy T."/>
            <person name="O'Malley R."/>
            <person name="Daum C."/>
            <person name="Shapiro N."/>
            <person name="Ivanova N."/>
            <person name="Kyrpides N."/>
            <person name="Woyke T."/>
        </authorList>
    </citation>
    <scope>NUCLEOTIDE SEQUENCE [LARGE SCALE GENOMIC DNA]</scope>
    <source>
        <strain evidence="4 5">RAS26</strain>
    </source>
</reference>
<dbReference type="PANTHER" id="PTHR34512">
    <property type="entry name" value="CELL SURFACE PROTEIN"/>
    <property type="match status" value="1"/>
</dbReference>
<reference evidence="4 5" key="1">
    <citation type="submission" date="2020-08" db="EMBL/GenBank/DDBJ databases">
        <title>The Agave Microbiome: Exploring the role of microbial communities in plant adaptations to desert environments.</title>
        <authorList>
            <person name="Partida-Martinez L.P."/>
        </authorList>
    </citation>
    <scope>NUCLEOTIDE SEQUENCE [LARGE SCALE GENOMIC DNA]</scope>
    <source>
        <strain evidence="4 5">RAS26</strain>
    </source>
</reference>
<sequence>MRGELTPVELVEDEAPTTTGASAPTRRGWGERVRQVPGRVWWTVAVLVVVVAASAVVAQAQARADREERLAQIARAGPPLGTPLVAAWHVDARSVLGFHGDLVIATGPDDGLLGIDVRDGAVRWRRVGAGDAGTCRLTPRPTDPSPVGREQSTTGGAVPVLLICENRRAATPSERGAAVIVLDPATGEVERTVRLDMALLTSVVTEDALAGIARDEAGYVLAAGWSLLTGEKLWSYRSTRPHPDGWLGNQGTSFWADADGLYAVGRDWAVGLDPATGEALAAGPAGAAGDQQLDRFTALDGTVVEVVHRDGEVRTEARGPDGGTRWTRDTHAVRSLADDGTAGGLLLTARDGTGAEAVDLRTGERIWASDEIRLFGLAGPLVLSGLVIASTGHQDDAGLVALDADTGRVVWRTAEEDGAPGSELFTDGARVLVLGEVDGALHLVARDVRTGAVAWRTAVPPDSTDVQLLPDRTVLVGGRTGLTAFRPAVRSERSAHDAG</sequence>
<dbReference type="InterPro" id="IPR018391">
    <property type="entry name" value="PQQ_b-propeller_rpt"/>
</dbReference>
<dbReference type="EMBL" id="JACHVX010000003">
    <property type="protein sequence ID" value="MBB2923480.1"/>
    <property type="molecule type" value="Genomic_DNA"/>
</dbReference>
<dbReference type="RefSeq" id="WP_183296312.1">
    <property type="nucleotide sequence ID" value="NZ_JACHVX010000003.1"/>
</dbReference>
<accession>A0A7W4UH01</accession>